<dbReference type="EMBL" id="CP112932">
    <property type="protein sequence ID" value="WPY00273.1"/>
    <property type="molecule type" value="Genomic_DNA"/>
</dbReference>
<gene>
    <name evidence="1" type="ORF">Trichorick_00145</name>
</gene>
<evidence type="ECO:0000313" key="2">
    <source>
        <dbReference type="Proteomes" id="UP001326613"/>
    </source>
</evidence>
<name>A0ABZ0UQF5_9RICK</name>
<organism evidence="1 2">
    <name type="scientific">Candidatus Trichorickettsia mobilis</name>
    <dbReference type="NCBI Taxonomy" id="1346319"/>
    <lineage>
        <taxon>Bacteria</taxon>
        <taxon>Pseudomonadati</taxon>
        <taxon>Pseudomonadota</taxon>
        <taxon>Alphaproteobacteria</taxon>
        <taxon>Rickettsiales</taxon>
        <taxon>Rickettsiaceae</taxon>
        <taxon>Rickettsieae</taxon>
        <taxon>Candidatus Trichorickettsia</taxon>
    </lineage>
</organism>
<protein>
    <submittedName>
        <fullName evidence="1">Uncharacterized protein</fullName>
    </submittedName>
</protein>
<proteinExistence type="predicted"/>
<accession>A0ABZ0UQF5</accession>
<dbReference type="Proteomes" id="UP001326613">
    <property type="component" value="Chromosome"/>
</dbReference>
<keyword evidence="2" id="KW-1185">Reference proteome</keyword>
<sequence>MLINVDIMKYKIEEAGYSSNGYAVSGKTVVLRFNGYQLTNDYESIINDPEIQGARSIWSDGASAKQILNIVTLSGNTISTIYVSNLTMACEAEYLDILNTKGLTKIFTPNIKNVYDEYLYSLVLDFFAENKNSDINTFHFFYRDQKNSLATSEYYNKKPAILEKAKKMFADNTHLTYFYIAGLCGYQDSSTMLNMIRANKHLQHCEVGDSALEQQLKPHFLKNEFREAVSKEDYNKVSKLLSHKSFSFDKEVIVILDENIPSFMAEQQELLISTIMSNPKTLYESLIMLSKLSLTPEGNKTGEFNNITELFIKGLELNKNDLFNNLIKNCSDQLSLQQLIKILKAFKNVELNQQLEDVSGSVVLDQIAHIEKIGNNIVELLQITKAKYNLTFTLNAPLILNKLMEQITFGRPLQEITEPIKELGFEINEGLLIVLFTKHQNLTLSEALSIFQDVHFTKVPSAYLPIIVDRIIINENGWISNAHINALVKSGFNQWTDCLDNGLKFTTAILENCKNQQQRDFVEDVLKTVEAEYIQKQQMEMEEANFQQEQMEMDFNHAPEDIQIKNAGEQLDLFEDNN</sequence>
<reference evidence="1 2" key="1">
    <citation type="submission" date="2022-10" db="EMBL/GenBank/DDBJ databases">
        <title>Host association and intracellularity evolved multiple times independently in the Rickettsiales.</title>
        <authorList>
            <person name="Castelli M."/>
            <person name="Nardi T."/>
            <person name="Gammuto L."/>
            <person name="Bellinzona G."/>
            <person name="Sabaneyeva E."/>
            <person name="Potekhin A."/>
            <person name="Serra V."/>
            <person name="Petroni G."/>
            <person name="Sassera D."/>
        </authorList>
    </citation>
    <scope>NUCLEOTIDE SEQUENCE [LARGE SCALE GENOMIC DNA]</scope>
    <source>
        <strain evidence="1 2">Kr 154-4</strain>
    </source>
</reference>
<evidence type="ECO:0000313" key="1">
    <source>
        <dbReference type="EMBL" id="WPY00273.1"/>
    </source>
</evidence>